<accession>A0AC61QN99</accession>
<evidence type="ECO:0000313" key="2">
    <source>
        <dbReference type="Proteomes" id="UP000308886"/>
    </source>
</evidence>
<sequence length="62" mass="7116">MPWRITDMYMTVLSSLSVDGKLDLIGKLTESIRNNTKVAKPVADDIFACFEGDWNDIWEHEV</sequence>
<reference evidence="1" key="1">
    <citation type="submission" date="2019-04" db="EMBL/GenBank/DDBJ databases">
        <title>Microbes associate with the intestines of laboratory mice.</title>
        <authorList>
            <person name="Navarre W."/>
            <person name="Wong E."/>
            <person name="Huang K."/>
            <person name="Tropini C."/>
            <person name="Ng K."/>
            <person name="Yu B."/>
        </authorList>
    </citation>
    <scope>NUCLEOTIDE SEQUENCE</scope>
    <source>
        <strain evidence="1">NM73_A23</strain>
    </source>
</reference>
<comment type="caution">
    <text evidence="1">The sequence shown here is derived from an EMBL/GenBank/DDBJ whole genome shotgun (WGS) entry which is preliminary data.</text>
</comment>
<protein>
    <submittedName>
        <fullName evidence="1">Uncharacterized protein</fullName>
    </submittedName>
</protein>
<name>A0AC61QN99_9BACT</name>
<evidence type="ECO:0000313" key="1">
    <source>
        <dbReference type="EMBL" id="TGX81019.1"/>
    </source>
</evidence>
<gene>
    <name evidence="1" type="ORF">E5358_11370</name>
</gene>
<proteinExistence type="predicted"/>
<dbReference type="EMBL" id="SRZC01000020">
    <property type="protein sequence ID" value="TGX81019.1"/>
    <property type="molecule type" value="Genomic_DNA"/>
</dbReference>
<dbReference type="Proteomes" id="UP000308886">
    <property type="component" value="Unassembled WGS sequence"/>
</dbReference>
<keyword evidence="2" id="KW-1185">Reference proteome</keyword>
<organism evidence="1 2">
    <name type="scientific">Palleniella muris</name>
    <dbReference type="NCBI Taxonomy" id="3038145"/>
    <lineage>
        <taxon>Bacteria</taxon>
        <taxon>Pseudomonadati</taxon>
        <taxon>Bacteroidota</taxon>
        <taxon>Bacteroidia</taxon>
        <taxon>Bacteroidales</taxon>
        <taxon>Prevotellaceae</taxon>
        <taxon>Palleniella</taxon>
    </lineage>
</organism>